<dbReference type="RefSeq" id="WP_114295851.1">
    <property type="nucleotide sequence ID" value="NZ_QPJT01000001.1"/>
</dbReference>
<organism evidence="1 2">
    <name type="scientific">Anaerobacterium chartisolvens</name>
    <dbReference type="NCBI Taxonomy" id="1297424"/>
    <lineage>
        <taxon>Bacteria</taxon>
        <taxon>Bacillati</taxon>
        <taxon>Bacillota</taxon>
        <taxon>Clostridia</taxon>
        <taxon>Eubacteriales</taxon>
        <taxon>Oscillospiraceae</taxon>
        <taxon>Anaerobacterium</taxon>
    </lineage>
</organism>
<dbReference type="Proteomes" id="UP000253034">
    <property type="component" value="Unassembled WGS sequence"/>
</dbReference>
<keyword evidence="2" id="KW-1185">Reference proteome</keyword>
<accession>A0A369BH67</accession>
<dbReference type="AlphaFoldDB" id="A0A369BH67"/>
<comment type="caution">
    <text evidence="1">The sequence shown here is derived from an EMBL/GenBank/DDBJ whole genome shotgun (WGS) entry which is preliminary data.</text>
</comment>
<evidence type="ECO:0000313" key="1">
    <source>
        <dbReference type="EMBL" id="RCX20899.1"/>
    </source>
</evidence>
<gene>
    <name evidence="1" type="ORF">DFR58_101101</name>
</gene>
<proteinExistence type="predicted"/>
<evidence type="ECO:0000313" key="2">
    <source>
        <dbReference type="Proteomes" id="UP000253034"/>
    </source>
</evidence>
<sequence length="87" mass="9822">MTGYEQFVSSCPKLKPGKIARLWELKIDRNIENLTVFCREFLAQKGFEFTGTAREENGGINAVFNNSFMFAGACQDGEKLAIRLIQL</sequence>
<protein>
    <submittedName>
        <fullName evidence="1">Uncharacterized protein</fullName>
    </submittedName>
</protein>
<name>A0A369BH67_9FIRM</name>
<dbReference type="EMBL" id="QPJT01000001">
    <property type="protein sequence ID" value="RCX20899.1"/>
    <property type="molecule type" value="Genomic_DNA"/>
</dbReference>
<reference evidence="1 2" key="1">
    <citation type="submission" date="2018-07" db="EMBL/GenBank/DDBJ databases">
        <title>Genomic Encyclopedia of Type Strains, Phase IV (KMG-IV): sequencing the most valuable type-strain genomes for metagenomic binning, comparative biology and taxonomic classification.</title>
        <authorList>
            <person name="Goeker M."/>
        </authorList>
    </citation>
    <scope>NUCLEOTIDE SEQUENCE [LARGE SCALE GENOMIC DNA]</scope>
    <source>
        <strain evidence="1 2">DSM 27016</strain>
    </source>
</reference>